<proteinExistence type="predicted"/>
<accession>A0ABW8AC77</accession>
<feature type="transmembrane region" description="Helical" evidence="2">
    <location>
        <begin position="30"/>
        <end position="50"/>
    </location>
</feature>
<dbReference type="EMBL" id="JBITMB010000008">
    <property type="protein sequence ID" value="MFI7444375.1"/>
    <property type="molecule type" value="Genomic_DNA"/>
</dbReference>
<keyword evidence="4" id="KW-1185">Reference proteome</keyword>
<keyword evidence="2" id="KW-1133">Transmembrane helix</keyword>
<sequence length="205" mass="22204">MSFEERLLMELKTEVAARGERRRRTTVRRLFAGAAVAGLAAAAAVAVPLLTGTERPAYAVSENADGTIRVQIKEFRDADRLEGDLKRMGITADVSYTPPGKRCQSNRGRVLGGESATPEEWDKSPSAKAVRMTRHGIYIDPAHVAAGQTVVMEFAENDDQTSDKPQVRWQFVGLVIDGPVKPCALVDDPLWYDVGGPEGQPPAGS</sequence>
<dbReference type="RefSeq" id="WP_397024614.1">
    <property type="nucleotide sequence ID" value="NZ_JBITMB010000008.1"/>
</dbReference>
<evidence type="ECO:0000313" key="3">
    <source>
        <dbReference type="EMBL" id="MFI7444375.1"/>
    </source>
</evidence>
<evidence type="ECO:0000256" key="1">
    <source>
        <dbReference type="SAM" id="MobiDB-lite"/>
    </source>
</evidence>
<evidence type="ECO:0000313" key="4">
    <source>
        <dbReference type="Proteomes" id="UP001612928"/>
    </source>
</evidence>
<keyword evidence="2" id="KW-0472">Membrane</keyword>
<organism evidence="3 4">
    <name type="scientific">Nonomuraea indica</name>
    <dbReference type="NCBI Taxonomy" id="1581193"/>
    <lineage>
        <taxon>Bacteria</taxon>
        <taxon>Bacillati</taxon>
        <taxon>Actinomycetota</taxon>
        <taxon>Actinomycetes</taxon>
        <taxon>Streptosporangiales</taxon>
        <taxon>Streptosporangiaceae</taxon>
        <taxon>Nonomuraea</taxon>
    </lineage>
</organism>
<feature type="region of interest" description="Disordered" evidence="1">
    <location>
        <begin position="101"/>
        <end position="121"/>
    </location>
</feature>
<gene>
    <name evidence="3" type="ORF">ACIBP5_30755</name>
</gene>
<evidence type="ECO:0000256" key="2">
    <source>
        <dbReference type="SAM" id="Phobius"/>
    </source>
</evidence>
<name>A0ABW8AC77_9ACTN</name>
<dbReference type="Proteomes" id="UP001612928">
    <property type="component" value="Unassembled WGS sequence"/>
</dbReference>
<reference evidence="3 4" key="1">
    <citation type="submission" date="2024-10" db="EMBL/GenBank/DDBJ databases">
        <title>The Natural Products Discovery Center: Release of the First 8490 Sequenced Strains for Exploring Actinobacteria Biosynthetic Diversity.</title>
        <authorList>
            <person name="Kalkreuter E."/>
            <person name="Kautsar S.A."/>
            <person name="Yang D."/>
            <person name="Bader C.D."/>
            <person name="Teijaro C.N."/>
            <person name="Fluegel L."/>
            <person name="Davis C.M."/>
            <person name="Simpson J.R."/>
            <person name="Lauterbach L."/>
            <person name="Steele A.D."/>
            <person name="Gui C."/>
            <person name="Meng S."/>
            <person name="Li G."/>
            <person name="Viehrig K."/>
            <person name="Ye F."/>
            <person name="Su P."/>
            <person name="Kiefer A.F."/>
            <person name="Nichols A."/>
            <person name="Cepeda A.J."/>
            <person name="Yan W."/>
            <person name="Fan B."/>
            <person name="Jiang Y."/>
            <person name="Adhikari A."/>
            <person name="Zheng C.-J."/>
            <person name="Schuster L."/>
            <person name="Cowan T.M."/>
            <person name="Smanski M.J."/>
            <person name="Chevrette M.G."/>
            <person name="De Carvalho L.P.S."/>
            <person name="Shen B."/>
        </authorList>
    </citation>
    <scope>NUCLEOTIDE SEQUENCE [LARGE SCALE GENOMIC DNA]</scope>
    <source>
        <strain evidence="3 4">NPDC049503</strain>
    </source>
</reference>
<comment type="caution">
    <text evidence="3">The sequence shown here is derived from an EMBL/GenBank/DDBJ whole genome shotgun (WGS) entry which is preliminary data.</text>
</comment>
<keyword evidence="2" id="KW-0812">Transmembrane</keyword>
<protein>
    <submittedName>
        <fullName evidence="3">Uncharacterized protein</fullName>
    </submittedName>
</protein>